<sequence length="84" mass="9009">MIDGSLEQQQLGDTGIRMKSSDPGWCANIQLACPCLEQELAPENTPPSSENKTISRLLVLYTIGPLQDATAGTVRPSELLLVLA</sequence>
<comment type="caution">
    <text evidence="1">The sequence shown here is derived from an EMBL/GenBank/DDBJ whole genome shotgun (WGS) entry which is preliminary data.</text>
</comment>
<evidence type="ECO:0000313" key="1">
    <source>
        <dbReference type="EMBL" id="KAL1844063.1"/>
    </source>
</evidence>
<reference evidence="1 2" key="1">
    <citation type="journal article" date="2024" name="Commun. Biol.">
        <title>Comparative genomic analysis of thermophilic fungi reveals convergent evolutionary adaptations and gene losses.</title>
        <authorList>
            <person name="Steindorff A.S."/>
            <person name="Aguilar-Pontes M.V."/>
            <person name="Robinson A.J."/>
            <person name="Andreopoulos B."/>
            <person name="LaButti K."/>
            <person name="Kuo A."/>
            <person name="Mondo S."/>
            <person name="Riley R."/>
            <person name="Otillar R."/>
            <person name="Haridas S."/>
            <person name="Lipzen A."/>
            <person name="Grimwood J."/>
            <person name="Schmutz J."/>
            <person name="Clum A."/>
            <person name="Reid I.D."/>
            <person name="Moisan M.C."/>
            <person name="Butler G."/>
            <person name="Nguyen T.T.M."/>
            <person name="Dewar K."/>
            <person name="Conant G."/>
            <person name="Drula E."/>
            <person name="Henrissat B."/>
            <person name="Hansel C."/>
            <person name="Singer S."/>
            <person name="Hutchinson M.I."/>
            <person name="de Vries R.P."/>
            <person name="Natvig D.O."/>
            <person name="Powell A.J."/>
            <person name="Tsang A."/>
            <person name="Grigoriev I.V."/>
        </authorList>
    </citation>
    <scope>NUCLEOTIDE SEQUENCE [LARGE SCALE GENOMIC DNA]</scope>
    <source>
        <strain evidence="1 2">CBS 620.91</strain>
    </source>
</reference>
<dbReference type="EMBL" id="JAZGSY010000005">
    <property type="protein sequence ID" value="KAL1844063.1"/>
    <property type="molecule type" value="Genomic_DNA"/>
</dbReference>
<organism evidence="1 2">
    <name type="scientific">Humicola insolens</name>
    <name type="common">Soft-rot fungus</name>
    <dbReference type="NCBI Taxonomy" id="85995"/>
    <lineage>
        <taxon>Eukaryota</taxon>
        <taxon>Fungi</taxon>
        <taxon>Dikarya</taxon>
        <taxon>Ascomycota</taxon>
        <taxon>Pezizomycotina</taxon>
        <taxon>Sordariomycetes</taxon>
        <taxon>Sordariomycetidae</taxon>
        <taxon>Sordariales</taxon>
        <taxon>Chaetomiaceae</taxon>
        <taxon>Mycothermus</taxon>
    </lineage>
</organism>
<dbReference type="Proteomes" id="UP001583172">
    <property type="component" value="Unassembled WGS sequence"/>
</dbReference>
<gene>
    <name evidence="1" type="ORF">VTJ49DRAFT_5814</name>
</gene>
<accession>A0ABR3VQW8</accession>
<evidence type="ECO:0000313" key="2">
    <source>
        <dbReference type="Proteomes" id="UP001583172"/>
    </source>
</evidence>
<protein>
    <submittedName>
        <fullName evidence="1">Uncharacterized protein</fullName>
    </submittedName>
</protein>
<name>A0ABR3VQW8_HUMIN</name>
<keyword evidence="2" id="KW-1185">Reference proteome</keyword>
<proteinExistence type="predicted"/>